<dbReference type="AlphaFoldDB" id="A0A1G4JWQ6"/>
<dbReference type="EMBL" id="LT598477">
    <property type="protein sequence ID" value="SCU95485.1"/>
    <property type="molecule type" value="Genomic_DNA"/>
</dbReference>
<sequence>MGTPLMPESLLCSLIIHGVDVSRFPRPTSTNYRGGASVSDIIGEIRPRTPFEDGTFRVILRNAIYGKQDGAFWENSARMKHLRRFVLEAEWSVDEHKPSCGKLSCKKLILYKVNSFTCKTGAETPLKTLKKCAVVDKLRRIKTHLSHTSRS</sequence>
<organism evidence="1 2">
    <name type="scientific">Lachancea meyersii CBS 8951</name>
    <dbReference type="NCBI Taxonomy" id="1266667"/>
    <lineage>
        <taxon>Eukaryota</taxon>
        <taxon>Fungi</taxon>
        <taxon>Dikarya</taxon>
        <taxon>Ascomycota</taxon>
        <taxon>Saccharomycotina</taxon>
        <taxon>Saccharomycetes</taxon>
        <taxon>Saccharomycetales</taxon>
        <taxon>Saccharomycetaceae</taxon>
        <taxon>Lachancea</taxon>
    </lineage>
</organism>
<keyword evidence="2" id="KW-1185">Reference proteome</keyword>
<dbReference type="Proteomes" id="UP000191144">
    <property type="component" value="Chromosome F"/>
</dbReference>
<evidence type="ECO:0000313" key="2">
    <source>
        <dbReference type="Proteomes" id="UP000191144"/>
    </source>
</evidence>
<reference evidence="2" key="1">
    <citation type="submission" date="2016-03" db="EMBL/GenBank/DDBJ databases">
        <authorList>
            <person name="Devillers Hugo."/>
        </authorList>
    </citation>
    <scope>NUCLEOTIDE SEQUENCE [LARGE SCALE GENOMIC DNA]</scope>
</reference>
<accession>A0A1G4JWQ6</accession>
<evidence type="ECO:0000313" key="1">
    <source>
        <dbReference type="EMBL" id="SCU95485.1"/>
    </source>
</evidence>
<name>A0A1G4JWQ6_9SACH</name>
<protein>
    <submittedName>
        <fullName evidence="1">LAME_0F12332g1_1</fullName>
    </submittedName>
</protein>
<gene>
    <name evidence="1" type="ORF">LAME_0F12332G</name>
</gene>
<proteinExistence type="predicted"/>